<dbReference type="EMBL" id="JACHLI010000001">
    <property type="protein sequence ID" value="MBB4861609.1"/>
    <property type="molecule type" value="Genomic_DNA"/>
</dbReference>
<comment type="caution">
    <text evidence="2">The sequence shown here is derived from an EMBL/GenBank/DDBJ whole genome shotgun (WGS) entry which is preliminary data.</text>
</comment>
<evidence type="ECO:0000313" key="3">
    <source>
        <dbReference type="Proteomes" id="UP000566995"/>
    </source>
</evidence>
<sequence>MRTTTLLLASALLSLAGCASHPDPQPQAQAEPATNVVTVPVYVVPNCTAVPGRCFWIQPRVEQHVTAPQQQPNRVQGIAL</sequence>
<reference evidence="2 3" key="1">
    <citation type="submission" date="2020-08" db="EMBL/GenBank/DDBJ databases">
        <title>Functional genomics of gut bacteria from endangered species of beetles.</title>
        <authorList>
            <person name="Carlos-Shanley C."/>
        </authorList>
    </citation>
    <scope>NUCLEOTIDE SEQUENCE [LARGE SCALE GENOMIC DNA]</scope>
    <source>
        <strain evidence="2 3">S00179</strain>
    </source>
</reference>
<evidence type="ECO:0000313" key="2">
    <source>
        <dbReference type="EMBL" id="MBB4861609.1"/>
    </source>
</evidence>
<dbReference type="AlphaFoldDB" id="A0A7W7KFY8"/>
<accession>A0A7W7KFY8</accession>
<gene>
    <name evidence="2" type="ORF">HNP46_000420</name>
</gene>
<feature type="signal peptide" evidence="1">
    <location>
        <begin position="1"/>
        <end position="21"/>
    </location>
</feature>
<name>A0A7W7KFY8_PSENT</name>
<feature type="chain" id="PRO_5030623902" description="Lipoprotein" evidence="1">
    <location>
        <begin position="22"/>
        <end position="80"/>
    </location>
</feature>
<keyword evidence="1" id="KW-0732">Signal</keyword>
<dbReference type="PROSITE" id="PS51257">
    <property type="entry name" value="PROKAR_LIPOPROTEIN"/>
    <property type="match status" value="1"/>
</dbReference>
<evidence type="ECO:0008006" key="4">
    <source>
        <dbReference type="Google" id="ProtNLM"/>
    </source>
</evidence>
<organism evidence="2 3">
    <name type="scientific">Pseudomonas nitroreducens</name>
    <dbReference type="NCBI Taxonomy" id="46680"/>
    <lineage>
        <taxon>Bacteria</taxon>
        <taxon>Pseudomonadati</taxon>
        <taxon>Pseudomonadota</taxon>
        <taxon>Gammaproteobacteria</taxon>
        <taxon>Pseudomonadales</taxon>
        <taxon>Pseudomonadaceae</taxon>
        <taxon>Pseudomonas</taxon>
    </lineage>
</organism>
<proteinExistence type="predicted"/>
<evidence type="ECO:0000256" key="1">
    <source>
        <dbReference type="SAM" id="SignalP"/>
    </source>
</evidence>
<dbReference type="RefSeq" id="WP_184585864.1">
    <property type="nucleotide sequence ID" value="NZ_JACHLI010000001.1"/>
</dbReference>
<protein>
    <recommendedName>
        <fullName evidence="4">Lipoprotein</fullName>
    </recommendedName>
</protein>
<dbReference type="Proteomes" id="UP000566995">
    <property type="component" value="Unassembled WGS sequence"/>
</dbReference>